<feature type="binding site" evidence="11">
    <location>
        <position position="158"/>
    </location>
    <ligand>
        <name>Zn(2+)</name>
        <dbReference type="ChEBI" id="CHEBI:29105"/>
        <label>1</label>
    </ligand>
</feature>
<feature type="binding site" evidence="11">
    <location>
        <position position="172"/>
    </location>
    <ligand>
        <name>Zn(2+)</name>
        <dbReference type="ChEBI" id="CHEBI:29105"/>
        <label>2</label>
    </ligand>
</feature>
<dbReference type="GO" id="GO:0006260">
    <property type="term" value="P:DNA replication"/>
    <property type="evidence" value="ECO:0007669"/>
    <property type="project" value="UniProtKB-KW"/>
</dbReference>
<dbReference type="InterPro" id="IPR036410">
    <property type="entry name" value="HSP_DnaJ_Cys-rich_dom_sf"/>
</dbReference>
<evidence type="ECO:0000256" key="10">
    <source>
        <dbReference type="ARBA" id="ARBA00067609"/>
    </source>
</evidence>
<keyword evidence="3 11" id="KW-0479">Metal-binding</keyword>
<dbReference type="PROSITE" id="PS50076">
    <property type="entry name" value="DNAJ_2"/>
    <property type="match status" value="1"/>
</dbReference>
<dbReference type="GO" id="GO:0042026">
    <property type="term" value="P:protein refolding"/>
    <property type="evidence" value="ECO:0007669"/>
    <property type="project" value="TreeGrafter"/>
</dbReference>
<feature type="repeat" description="CXXCXGXG motif" evidence="11">
    <location>
        <begin position="172"/>
        <end position="179"/>
    </location>
</feature>
<dbReference type="SUPFAM" id="SSF49493">
    <property type="entry name" value="HSP40/DnaJ peptide-binding domain"/>
    <property type="match status" value="2"/>
</dbReference>
<dbReference type="Gene3D" id="1.10.287.110">
    <property type="entry name" value="DnaJ domain"/>
    <property type="match status" value="1"/>
</dbReference>
<dbReference type="FunFam" id="2.10.230.10:FF:000002">
    <property type="entry name" value="Molecular chaperone DnaJ"/>
    <property type="match status" value="1"/>
</dbReference>
<evidence type="ECO:0000256" key="6">
    <source>
        <dbReference type="ARBA" id="ARBA00022833"/>
    </source>
</evidence>
<evidence type="ECO:0000259" key="13">
    <source>
        <dbReference type="PROSITE" id="PS50076"/>
    </source>
</evidence>
<evidence type="ECO:0000256" key="7">
    <source>
        <dbReference type="ARBA" id="ARBA00023016"/>
    </source>
</evidence>
<protein>
    <recommendedName>
        <fullName evidence="10 11">Chaperone protein DnaJ</fullName>
    </recommendedName>
</protein>
<evidence type="ECO:0000256" key="1">
    <source>
        <dbReference type="ARBA" id="ARBA00022490"/>
    </source>
</evidence>
<comment type="subcellular location">
    <subcellularLocation>
        <location evidence="11">Cytoplasm</location>
    </subcellularLocation>
</comment>
<proteinExistence type="inferred from homology"/>
<reference evidence="15" key="1">
    <citation type="journal article" date="2005" name="Environ. Microbiol.">
        <title>Genetic and functional properties of uncultivated thermophilic crenarchaeotes from a subsurface gold mine as revealed by analysis of genome fragments.</title>
        <authorList>
            <person name="Nunoura T."/>
            <person name="Hirayama H."/>
            <person name="Takami H."/>
            <person name="Oida H."/>
            <person name="Nishi S."/>
            <person name="Shimamura S."/>
            <person name="Suzuki Y."/>
            <person name="Inagaki F."/>
            <person name="Takai K."/>
            <person name="Nealson K.H."/>
            <person name="Horikoshi K."/>
        </authorList>
    </citation>
    <scope>NUCLEOTIDE SEQUENCE</scope>
</reference>
<evidence type="ECO:0000259" key="14">
    <source>
        <dbReference type="PROSITE" id="PS51188"/>
    </source>
</evidence>
<dbReference type="SUPFAM" id="SSF57938">
    <property type="entry name" value="DnaJ/Hsp40 cysteine-rich domain"/>
    <property type="match status" value="1"/>
</dbReference>
<comment type="cofactor">
    <cofactor evidence="11">
        <name>Zn(2+)</name>
        <dbReference type="ChEBI" id="CHEBI:29105"/>
    </cofactor>
    <text evidence="11">Binds 2 Zn(2+) ions per monomer.</text>
</comment>
<dbReference type="InterPro" id="IPR001623">
    <property type="entry name" value="DnaJ_domain"/>
</dbReference>
<evidence type="ECO:0000313" key="15">
    <source>
        <dbReference type="EMBL" id="BAL57941.1"/>
    </source>
</evidence>
<feature type="repeat" description="CXXCXGXG motif" evidence="11">
    <location>
        <begin position="198"/>
        <end position="205"/>
    </location>
</feature>
<feature type="binding site" evidence="11">
    <location>
        <position position="155"/>
    </location>
    <ligand>
        <name>Zn(2+)</name>
        <dbReference type="ChEBI" id="CHEBI:29105"/>
        <label>1</label>
    </ligand>
</feature>
<reference evidence="15" key="2">
    <citation type="journal article" date="2012" name="PLoS ONE">
        <title>A Deeply Branching Thermophilic Bacterium with an Ancient Acetyl-CoA Pathway Dominates a Subsurface Ecosystem.</title>
        <authorList>
            <person name="Takami H."/>
            <person name="Noguchi H."/>
            <person name="Takaki Y."/>
            <person name="Uchiyama I."/>
            <person name="Toyoda A."/>
            <person name="Nishi S."/>
            <person name="Chee G.-J."/>
            <person name="Arai W."/>
            <person name="Nunoura T."/>
            <person name="Itoh T."/>
            <person name="Hattori M."/>
            <person name="Takai K."/>
        </authorList>
    </citation>
    <scope>NUCLEOTIDE SEQUENCE</scope>
</reference>
<dbReference type="CDD" id="cd10747">
    <property type="entry name" value="DnaJ_C"/>
    <property type="match status" value="1"/>
</dbReference>
<sequence length="363" mass="40781">MAKKDYYEILGVSRDASQDEIKKAFRQLAKKYHPDKGGDPEKFKEVAEAYEVLSDPDKRAQYDRFGHVGPEQRFDFDLRDFRRAREAFEEFGFGSAWEDIFDMFFGEGLRTRTTRDRRRSRAQRGEDLEYRLRINLEDAAFGAQMKLTVPRSIACDVCRGTGVEPGSQRTRCPDCNGRGEIQYRQQTLLGSFVNIRTCGRCGGTGEIIENPCRRCRGSGRVKVESQLSVKIPPGVDTGSRLRLAGEGNAGLEGGPPGDLYITVEVRPHPIFRRQGDDIYIDLPIKFTQAVLGARVKVPTLYGEEELVIPAGTQSGETFKLAGKGIPHLQGWGKGDQYVTVKVQVPKGVSRKAQELLRQLEDEL</sequence>
<dbReference type="NCBIfam" id="NF008035">
    <property type="entry name" value="PRK10767.1"/>
    <property type="match status" value="1"/>
</dbReference>
<feature type="binding site" evidence="11">
    <location>
        <position position="198"/>
    </location>
    <ligand>
        <name>Zn(2+)</name>
        <dbReference type="ChEBI" id="CHEBI:29105"/>
        <label>2</label>
    </ligand>
</feature>
<dbReference type="PANTHER" id="PTHR43096">
    <property type="entry name" value="DNAJ HOMOLOG 1, MITOCHONDRIAL-RELATED"/>
    <property type="match status" value="1"/>
</dbReference>
<dbReference type="HAMAP" id="MF_01152">
    <property type="entry name" value="DnaJ"/>
    <property type="match status" value="1"/>
</dbReference>
<keyword evidence="4 11" id="KW-0677">Repeat</keyword>
<dbReference type="GO" id="GO:0005737">
    <property type="term" value="C:cytoplasm"/>
    <property type="evidence" value="ECO:0007669"/>
    <property type="project" value="UniProtKB-SubCell"/>
</dbReference>
<evidence type="ECO:0000256" key="4">
    <source>
        <dbReference type="ARBA" id="ARBA00022737"/>
    </source>
</evidence>
<keyword evidence="6 11" id="KW-0862">Zinc</keyword>
<dbReference type="InterPro" id="IPR012724">
    <property type="entry name" value="DnaJ"/>
</dbReference>
<dbReference type="Gene3D" id="2.60.260.20">
    <property type="entry name" value="Urease metallochaperone UreE, N-terminal domain"/>
    <property type="match status" value="2"/>
</dbReference>
<keyword evidence="5 11" id="KW-0863">Zinc-finger</keyword>
<evidence type="ECO:0000256" key="9">
    <source>
        <dbReference type="ARBA" id="ARBA00061004"/>
    </source>
</evidence>
<feature type="domain" description="J" evidence="13">
    <location>
        <begin position="5"/>
        <end position="66"/>
    </location>
</feature>
<dbReference type="SMART" id="SM00271">
    <property type="entry name" value="DnaJ"/>
    <property type="match status" value="1"/>
</dbReference>
<evidence type="ECO:0000256" key="11">
    <source>
        <dbReference type="HAMAP-Rule" id="MF_01152"/>
    </source>
</evidence>
<dbReference type="NCBIfam" id="TIGR02349">
    <property type="entry name" value="DnaJ_bact"/>
    <property type="match status" value="1"/>
</dbReference>
<dbReference type="GO" id="GO:0051082">
    <property type="term" value="F:unfolded protein binding"/>
    <property type="evidence" value="ECO:0007669"/>
    <property type="project" value="UniProtKB-UniRule"/>
</dbReference>
<dbReference type="InterPro" id="IPR018253">
    <property type="entry name" value="DnaJ_domain_CS"/>
</dbReference>
<dbReference type="PROSITE" id="PS00636">
    <property type="entry name" value="DNAJ_1"/>
    <property type="match status" value="1"/>
</dbReference>
<keyword evidence="2 11" id="KW-0235">DNA replication</keyword>
<dbReference type="Pfam" id="PF00684">
    <property type="entry name" value="DnaJ_CXXCXGXG"/>
    <property type="match status" value="1"/>
</dbReference>
<evidence type="ECO:0000256" key="2">
    <source>
        <dbReference type="ARBA" id="ARBA00022705"/>
    </source>
</evidence>
<evidence type="ECO:0000256" key="3">
    <source>
        <dbReference type="ARBA" id="ARBA00022723"/>
    </source>
</evidence>
<dbReference type="GO" id="GO:0031072">
    <property type="term" value="F:heat shock protein binding"/>
    <property type="evidence" value="ECO:0007669"/>
    <property type="project" value="InterPro"/>
</dbReference>
<dbReference type="PANTHER" id="PTHR43096:SF48">
    <property type="entry name" value="CHAPERONE PROTEIN DNAJ"/>
    <property type="match status" value="1"/>
</dbReference>
<dbReference type="PROSITE" id="PS51188">
    <property type="entry name" value="ZF_CR"/>
    <property type="match status" value="1"/>
</dbReference>
<dbReference type="EMBL" id="AP011789">
    <property type="protein sequence ID" value="BAL57941.1"/>
    <property type="molecule type" value="Genomic_DNA"/>
</dbReference>
<dbReference type="FunFam" id="2.60.260.20:FF:000005">
    <property type="entry name" value="Chaperone protein dnaJ 1, mitochondrial"/>
    <property type="match status" value="1"/>
</dbReference>
<accession>H5SP55</accession>
<dbReference type="InterPro" id="IPR008971">
    <property type="entry name" value="HSP40/DnaJ_pept-bd"/>
</dbReference>
<comment type="domain">
    <text evidence="11">The J domain is necessary and sufficient to stimulate DnaK ATPase activity. Zinc center 1 plays an important role in the autonomous, DnaK-independent chaperone activity of DnaJ. Zinc center 2 is essential for interaction with DnaK and for DnaJ activity.</text>
</comment>
<name>H5SP55_9BACT</name>
<dbReference type="SUPFAM" id="SSF46565">
    <property type="entry name" value="Chaperone J-domain"/>
    <property type="match status" value="1"/>
</dbReference>
<comment type="function">
    <text evidence="11">Participates actively in the response to hyperosmotic and heat shock by preventing the aggregation of stress-denatured proteins and by disaggregating proteins, also in an autonomous, DnaK-independent fashion. Unfolded proteins bind initially to DnaJ; upon interaction with the DnaJ-bound protein, DnaK hydrolyzes its bound ATP, resulting in the formation of a stable complex. GrpE releases ADP from DnaK; ATP binding to DnaK triggers the release of the substrate protein, thus completing the reaction cycle. Several rounds of ATP-dependent interactions between DnaJ, DnaK and GrpE are required for fully efficient folding. Also involved, together with DnaK and GrpE, in the DNA replication of plasmids through activation of initiation proteins.</text>
</comment>
<feature type="binding site" evidence="11">
    <location>
        <position position="201"/>
    </location>
    <ligand>
        <name>Zn(2+)</name>
        <dbReference type="ChEBI" id="CHEBI:29105"/>
        <label>2</label>
    </ligand>
</feature>
<feature type="zinc finger region" description="CR-type" evidence="12">
    <location>
        <begin position="142"/>
        <end position="224"/>
    </location>
</feature>
<keyword evidence="8 11" id="KW-0143">Chaperone</keyword>
<feature type="binding site" evidence="11">
    <location>
        <position position="215"/>
    </location>
    <ligand>
        <name>Zn(2+)</name>
        <dbReference type="ChEBI" id="CHEBI:29105"/>
        <label>1</label>
    </ligand>
</feature>
<organism evidence="15">
    <name type="scientific">uncultured Acetothermia bacterium</name>
    <dbReference type="NCBI Taxonomy" id="236499"/>
    <lineage>
        <taxon>Bacteria</taxon>
        <taxon>Candidatus Bipolaricaulota</taxon>
        <taxon>environmental samples</taxon>
    </lineage>
</organism>
<dbReference type="InterPro" id="IPR002939">
    <property type="entry name" value="DnaJ_C"/>
</dbReference>
<dbReference type="PRINTS" id="PR00625">
    <property type="entry name" value="JDOMAIN"/>
</dbReference>
<comment type="similarity">
    <text evidence="9 11">Belongs to the DnaJ family.</text>
</comment>
<dbReference type="InterPro" id="IPR036869">
    <property type="entry name" value="J_dom_sf"/>
</dbReference>
<dbReference type="Pfam" id="PF00226">
    <property type="entry name" value="DnaJ"/>
    <property type="match status" value="1"/>
</dbReference>
<feature type="binding site" evidence="11">
    <location>
        <position position="175"/>
    </location>
    <ligand>
        <name>Zn(2+)</name>
        <dbReference type="ChEBI" id="CHEBI:29105"/>
        <label>2</label>
    </ligand>
</feature>
<dbReference type="Pfam" id="PF01556">
    <property type="entry name" value="DnaJ_C"/>
    <property type="match status" value="1"/>
</dbReference>
<dbReference type="CDD" id="cd06257">
    <property type="entry name" value="DnaJ"/>
    <property type="match status" value="1"/>
</dbReference>
<dbReference type="GO" id="GO:0005524">
    <property type="term" value="F:ATP binding"/>
    <property type="evidence" value="ECO:0007669"/>
    <property type="project" value="InterPro"/>
</dbReference>
<dbReference type="Gene3D" id="2.10.230.10">
    <property type="entry name" value="Heat shock protein DnaJ, cysteine-rich domain"/>
    <property type="match status" value="1"/>
</dbReference>
<keyword evidence="7 11" id="KW-0346">Stress response</keyword>
<feature type="repeat" description="CXXCXGXG motif" evidence="11">
    <location>
        <begin position="155"/>
        <end position="162"/>
    </location>
</feature>
<evidence type="ECO:0000256" key="8">
    <source>
        <dbReference type="ARBA" id="ARBA00023186"/>
    </source>
</evidence>
<dbReference type="GO" id="GO:0009408">
    <property type="term" value="P:response to heat"/>
    <property type="evidence" value="ECO:0007669"/>
    <property type="project" value="InterPro"/>
</dbReference>
<gene>
    <name evidence="11" type="primary">dnaJ</name>
    <name evidence="15" type="ORF">HGMM_F53C10C15</name>
</gene>
<evidence type="ECO:0000256" key="5">
    <source>
        <dbReference type="ARBA" id="ARBA00022771"/>
    </source>
</evidence>
<dbReference type="InterPro" id="IPR001305">
    <property type="entry name" value="HSP_DnaJ_Cys-rich_dom"/>
</dbReference>
<feature type="domain" description="CR-type" evidence="14">
    <location>
        <begin position="142"/>
        <end position="224"/>
    </location>
</feature>
<dbReference type="GO" id="GO:0008270">
    <property type="term" value="F:zinc ion binding"/>
    <property type="evidence" value="ECO:0007669"/>
    <property type="project" value="UniProtKB-UniRule"/>
</dbReference>
<feature type="repeat" description="CXXCXGXG motif" evidence="11">
    <location>
        <begin position="212"/>
        <end position="219"/>
    </location>
</feature>
<feature type="binding site" evidence="11">
    <location>
        <position position="212"/>
    </location>
    <ligand>
        <name>Zn(2+)</name>
        <dbReference type="ChEBI" id="CHEBI:29105"/>
        <label>1</label>
    </ligand>
</feature>
<dbReference type="CDD" id="cd10719">
    <property type="entry name" value="DnaJ_zf"/>
    <property type="match status" value="1"/>
</dbReference>
<keyword evidence="1 11" id="KW-0963">Cytoplasm</keyword>
<comment type="subunit">
    <text evidence="11">Homodimer.</text>
</comment>
<evidence type="ECO:0000256" key="12">
    <source>
        <dbReference type="PROSITE-ProRule" id="PRU00546"/>
    </source>
</evidence>
<dbReference type="AlphaFoldDB" id="H5SP55"/>